<dbReference type="GO" id="GO:0009805">
    <property type="term" value="P:coumarin biosynthetic process"/>
    <property type="evidence" value="ECO:0007669"/>
    <property type="project" value="UniProtKB-ARBA"/>
</dbReference>
<dbReference type="InterPro" id="IPR005123">
    <property type="entry name" value="Oxoglu/Fe-dep_dioxygenase_dom"/>
</dbReference>
<dbReference type="InterPro" id="IPR027443">
    <property type="entry name" value="IPNS-like_sf"/>
</dbReference>
<dbReference type="PANTHER" id="PTHR10209:SF882">
    <property type="entry name" value="DESACETOXYVINDOLINE 4-HYDROXYLASE"/>
    <property type="match status" value="1"/>
</dbReference>
<dbReference type="InterPro" id="IPR026992">
    <property type="entry name" value="DIOX_N"/>
</dbReference>
<dbReference type="GO" id="GO:0002238">
    <property type="term" value="P:response to molecule of fungal origin"/>
    <property type="evidence" value="ECO:0007669"/>
    <property type="project" value="UniProtKB-ARBA"/>
</dbReference>
<proteinExistence type="inferred from homology"/>
<feature type="domain" description="Fe2OG dioxygenase" evidence="6">
    <location>
        <begin position="3296"/>
        <end position="3412"/>
    </location>
</feature>
<organism evidence="7">
    <name type="scientific">Solanum lycopersicum</name>
    <name type="common">Tomato</name>
    <name type="synonym">Lycopersicon esculentum</name>
    <dbReference type="NCBI Taxonomy" id="4081"/>
    <lineage>
        <taxon>Eukaryota</taxon>
        <taxon>Viridiplantae</taxon>
        <taxon>Streptophyta</taxon>
        <taxon>Embryophyta</taxon>
        <taxon>Tracheophyta</taxon>
        <taxon>Spermatophyta</taxon>
        <taxon>Magnoliopsida</taxon>
        <taxon>eudicotyledons</taxon>
        <taxon>Gunneridae</taxon>
        <taxon>Pentapetalae</taxon>
        <taxon>asterids</taxon>
        <taxon>lamiids</taxon>
        <taxon>Solanales</taxon>
        <taxon>Solanaceae</taxon>
        <taxon>Solanoideae</taxon>
        <taxon>Solaneae</taxon>
        <taxon>Solanum</taxon>
        <taxon>Solanum subgen. Lycopersicon</taxon>
    </lineage>
</organism>
<keyword evidence="2" id="KW-0479">Metal-binding</keyword>
<feature type="domain" description="Fe2OG dioxygenase" evidence="6">
    <location>
        <begin position="437"/>
        <end position="529"/>
    </location>
</feature>
<dbReference type="Gene3D" id="2.60.120.330">
    <property type="entry name" value="B-lactam Antibiotic, Isopenicillin N Synthase, Chain"/>
    <property type="match status" value="11"/>
</dbReference>
<dbReference type="PROSITE" id="PS51471">
    <property type="entry name" value="FE2OG_OXY"/>
    <property type="match status" value="10"/>
</dbReference>
<evidence type="ECO:0000256" key="1">
    <source>
        <dbReference type="ARBA" id="ARBA00008056"/>
    </source>
</evidence>
<dbReference type="GO" id="GO:0031418">
    <property type="term" value="F:L-ascorbic acid binding"/>
    <property type="evidence" value="ECO:0007669"/>
    <property type="project" value="UniProtKB-KW"/>
</dbReference>
<evidence type="ECO:0000256" key="4">
    <source>
        <dbReference type="ARBA" id="ARBA00023002"/>
    </source>
</evidence>
<keyword evidence="8" id="KW-1185">Reference proteome</keyword>
<feature type="domain" description="Fe2OG dioxygenase" evidence="6">
    <location>
        <begin position="2856"/>
        <end position="2956"/>
    </location>
</feature>
<dbReference type="PANTHER" id="PTHR10209">
    <property type="entry name" value="OXIDOREDUCTASE, 2OG-FE II OXYGENASE FAMILY PROTEIN"/>
    <property type="match status" value="1"/>
</dbReference>
<dbReference type="Pfam" id="PF03171">
    <property type="entry name" value="2OG-FeII_Oxy"/>
    <property type="match status" value="10"/>
</dbReference>
<dbReference type="STRING" id="4081.A0A3Q7I749"/>
<protein>
    <recommendedName>
        <fullName evidence="6">Fe2OG dioxygenase domain-containing protein</fullName>
    </recommendedName>
</protein>
<keyword evidence="5" id="KW-0408">Iron</keyword>
<feature type="domain" description="Fe2OG dioxygenase" evidence="6">
    <location>
        <begin position="775"/>
        <end position="894"/>
    </location>
</feature>
<feature type="domain" description="Fe2OG dioxygenase" evidence="6">
    <location>
        <begin position="1446"/>
        <end position="1539"/>
    </location>
</feature>
<accession>A0A3Q7I749</accession>
<feature type="domain" description="Fe2OG dioxygenase" evidence="6">
    <location>
        <begin position="55"/>
        <end position="158"/>
    </location>
</feature>
<feature type="domain" description="Fe2OG dioxygenase" evidence="6">
    <location>
        <begin position="2476"/>
        <end position="2581"/>
    </location>
</feature>
<evidence type="ECO:0000256" key="3">
    <source>
        <dbReference type="ARBA" id="ARBA00022896"/>
    </source>
</evidence>
<dbReference type="EnsemblPlants" id="Solyc09g089830.3.1">
    <property type="protein sequence ID" value="Solyc09g089830.3.1"/>
    <property type="gene ID" value="Solyc09g089830.3"/>
</dbReference>
<dbReference type="GO" id="GO:0016706">
    <property type="term" value="F:2-oxoglutarate-dependent dioxygenase activity"/>
    <property type="evidence" value="ECO:0000318"/>
    <property type="project" value="GO_Central"/>
</dbReference>
<evidence type="ECO:0000259" key="6">
    <source>
        <dbReference type="PROSITE" id="PS51471"/>
    </source>
</evidence>
<dbReference type="PaxDb" id="4081-Solyc09g089760.1.1"/>
<dbReference type="FunFam" id="2.60.120.330:FF:000005">
    <property type="entry name" value="1-aminocyclopropane-1-carboxylate oxidase homolog 1"/>
    <property type="match status" value="9"/>
</dbReference>
<evidence type="ECO:0000313" key="8">
    <source>
        <dbReference type="Proteomes" id="UP000004994"/>
    </source>
</evidence>
<keyword evidence="3" id="KW-0847">Vitamin C</keyword>
<evidence type="ECO:0000313" key="7">
    <source>
        <dbReference type="EnsemblPlants" id="Solyc09g089830.3.1"/>
    </source>
</evidence>
<dbReference type="FunFam" id="2.60.120.330:FF:000026">
    <property type="entry name" value="DIBOA-glucoside dioxygenase BX6"/>
    <property type="match status" value="1"/>
</dbReference>
<reference evidence="7" key="1">
    <citation type="journal article" date="2012" name="Nature">
        <title>The tomato genome sequence provides insights into fleshy fruit evolution.</title>
        <authorList>
            <consortium name="Tomato Genome Consortium"/>
        </authorList>
    </citation>
    <scope>NUCLEOTIDE SEQUENCE [LARGE SCALE GENOMIC DNA]</scope>
    <source>
        <strain evidence="7">cv. Heinz 1706</strain>
    </source>
</reference>
<dbReference type="SUPFAM" id="SSF51197">
    <property type="entry name" value="Clavaminate synthase-like"/>
    <property type="match status" value="11"/>
</dbReference>
<evidence type="ECO:0000256" key="2">
    <source>
        <dbReference type="ARBA" id="ARBA00022723"/>
    </source>
</evidence>
<dbReference type="InterPro" id="IPR044861">
    <property type="entry name" value="IPNS-like_FE2OG_OXY"/>
</dbReference>
<dbReference type="GO" id="GO:0046872">
    <property type="term" value="F:metal ion binding"/>
    <property type="evidence" value="ECO:0007669"/>
    <property type="project" value="UniProtKB-KW"/>
</dbReference>
<dbReference type="Gramene" id="Solyc09g089830.3.1">
    <property type="protein sequence ID" value="Solyc09g089830.3.1"/>
    <property type="gene ID" value="Solyc09g089830.3"/>
</dbReference>
<evidence type="ECO:0000256" key="5">
    <source>
        <dbReference type="ARBA" id="ARBA00023004"/>
    </source>
</evidence>
<sequence>MAPNPPSPEEVPTACSETLMEFSDHIMKLGKSMFELLSEGLGLNTSHLNDIGCAEGLVVLGHYYPECPQPELTMGTSKHSDNSFITVLLQDHIGGLQVLHQNHWVDVPPTPGTIVVNIGDLLQASILISNHKYISVEHRVLTNKLSSRISVACFFGTGPVPSSNLYGPITELLSKDNPPKYRATTVNDYSAYYRKKGLDGTSALNSIVYNIVTKKMVVSSTDEFQATVQKSYDKMSELKAFDDTKAGVKGLVDAGITKVPQIFILPPNNRTESLDTSEKQFIFPVIDFEGIDEDPIKRKEIVGKVRDASETWGFFQVVNHGIPTSVLEGMLQGTREFFEQDIEVKKQYYTRDIMKKVVHNSNFDLYSPSVPAANWRDSFCFSMAPNPPSPEEFPRPCREILMDYSKNVMELGCSLLGLLSEGLGLDPCHLEDMDCVKGLGVVGHYYPPCPQPELTIGTNTHSDNDFITVLLQDHIGGLQVLHQNQWVDIPPTSAALVLISNDKYTSVEHRVLSNKVGPRISVASFFTTGPFPSPKLYGPIAELLSEDNPPKYRATTVTDYSDYFRKKVEKNYDKMSELKAFDDTKAGVKGIVDSGITKVPQIFILPPKKRPELSDTNETQFIFPVIDIEGIDEDPIKHKEIVDNVRDASETWGFFQVVNHGIPTSVLEEMMQGTRQFFEQDVEVKKQYYSRDTTKRVIHTSNFDLYSSSVPAANWRDTLFCLMAPDPPSPEELPTACGEILMQYSKDVMKLGFSLLELLSEGLGLDRCHLKDMDCAEGLGILGHYYPACPQPELAIGTNKHSDNDFITVLLQDHIGGLQVLHQNQWVNVPPTPGALVVNIGDLLQASSMPSSKLYGPITELLSEDNPPKYRATTVKDYRDYFRKKVSSTDDFEARVPGSYDRMSELKAFDDTKAGVKGIVDAGITEVPRIFVQPTKIEECVRNCETKFIFPVIDLEGIDKDPIKHKEIVDRVRDASETWGFFQVVNHGIPLSVMEEMLQGTRRFFEQHVDIKKQYYTRDNTKKIVHVSNFDLYSPSVPATNWRDSIFCLMAPNHPSPEELPTACREILMEFSNHVMTLGKSLFELLSEGLGLNPSHLNDIDCAEGLRVLGHYYPACPQPELTIGTNKHSDNDFITVLLQDQIGGLQVLHETQWIDVPPTPGALVVNIGDLLQLISNDKYLSVEHRVLSNKVGPRISVACFFYTGSLPTTKLYGPIKELLSDDSPPKYRATTVKDYADYFREKEYDRKSEVHLFDDSKMGVKGLLDAGVTKLPRIFLHNEYVSEKKSDPDVTSKFSIPVVDFQGLENSAAERADIVREIKNACENWGFFQIVHHEIPSSIKEKVLEGVRHFHEQDSEVKKEFYSRDVTRKVTYNSNFDLLKSPTANWRDTLYCVMDPNPPDPEEIPNVCREVLIEYTKYIMKLGLTLFELLSEALQLKSDHLKDMECAEGLFITGHYYPACPEPELTLGLSGHTDSGFLTIVLQDQIGGLQVFHKDQWVDVPFLPGALILITNDKFKSVLHRVLAKNVGPRISVAKCIFKKEVNRDYMVRSRSCYPKKTLQSTGKQAEKKHICPELQSQAELTMEYDRLMELKAFDDTKTGVKGLVDSGIVEIPRIFIRPSDELVQELTHGKPTLHCPVIDFSGIEVQDHRNKVVDEIREASEKWGFFQLINHGIPSSVLERMIDGIRKFHEQDAEVKKEYYSRDFTSRRVRYESNFDLYQSKSANWRDTLNISLLHSSHIEPEELPAVCRNVIVEYINHVTKLGETIFCILSEALGLKPDHLKEMECNKGKSVVCHYYPACPQPELTLGAANHTDPSFLTVLLQDQIGGLQVLHNNQWIDVKPVSQGLVVNIGEALQILSNDKFVSANHRVLANGVGPRMSVACFFNGSFAQPKIYGPIKDLISDENPLLYKEFTVTDYIAKFMSRPLGELEMDYDPSDEVKAIDGTKAGIKGLVDSGIVEIPRIFIRPPHELAEELNMCKSTLQVPVVDLSGIEVEDRRKKIVDEIRDVSEKWGFFQVINHGVPSSVLEGMIDGTRKFHEQDVEVKKEYYSSDPTRGVRYESNLQVLTNKGRTATWKDSLHISALVSGYVEPEEIPPVCRRTFLEYKNHVTKLGDVLLGLLSEALGLKSDHLKAAECDKGLALACHYYPACPQPELTLGSGKHTDPVFFTILLQDQIGGLQVMNDNQWADVEPIEHGLVVNIGDLLQILSNDKFVSVIHRVVAKNRGPRISVACFFTGVSSPPKMYGPIKELISEENPPLYKDFLSLMEYEPSDEVKAIDDTKAGVKGLVDSGIVEIPRIFIKPSHELAEELNMCKSTLQVPVVDLSGLEVEDGRKKIVDEIREASEKWGFFQLINHGVPSSVLEGMIDGTRKFHEQDVEVKKKYYSSDPTARRVRYDSNLLQYKTKGKTANWKDSLYISGLISGHIEPEEIPEVCRKTSLEYINHVIKLEDILLGLLSEALGLESNHLKATECDKGQMLACHYYPACPQPELTLGTGKHTDPVFLTILLQDQSGGLQVMCDNQWADVTPIKHGLVVCNKTQLLLFSQIIVSNDKFVSATHRVVANKVGPRISVACFFSSESPKMFSPIKELISEENPPLYKDFIVADYLAKFFSKPLDKTETEHNVTKQQQNPSEKTIIHIDQIFELAMDYEEGWAEIKAIDDTKAGVKGLVDTGVVEIPRIFVRPPHELAEELNMCKSSTLQVPVVDLSGVEFEDRRKKIVDEIREACEKWGFLQVINHGIPSSVLEGMIDGIRKFHEQDVEVKKEYYSSDLTREVRYDSNLHVYKTKGTSVSWKDTLFISAVVSKPEQIPRVCRKTSLEYINHVKKLADILLGLLSEALGLKPDHLKTAECDKGQVLACHYYPACPQPELTLGTAKHSDPSFITIVLQDQSGGLQVMHDNQLADVTPIKHGLVVNIGDLLQILSNDKFVSANHRVVANKIRPRISVASFFNGLLAPSKMYGPIEELISEENPPLYKNFQVVDYVTKFSTKYNFFVLIFSQTITRLNLIILSNDKFVSAIHRVVAKKVGPRISVACFFNGLLAPSKMHGPIEELISEENPPLYKDFQVVDYVTKFFLMPLDKTAMDYDPSDEKKAIDDTKAGVKGLVDSGIVKIPRIFIRPPHELAEELNMCKSTLQVPVVDLSGIEVEDRRKIIVDEIREVSETLGLFQVINHGIPSRVLEGMIDGTRKFHEQDVEVKKEYYSSDPTTRRVRYDGNVHVYKTEGKTAHWKDTLYVAGLVSGHIEPEELPEVCRKEYVEYTNHVDKLGEILFGILSEGLGLKPDQLKATECAKEQGMACHYYPKCPQPELTLGTGKHTDPVFLTFILQNQIGGLQVMCDNQWADVEPIEHGLVVCNRTQTFLFSFFSQTVYSSQTDFILSNDKFVSATHRVVANEAAEPRISIIFFFSGVSTPPKMFGPIKELISEQNPPLYKQVLVVDYVSYFLSKPLDKTSLDLVRL</sequence>
<dbReference type="Pfam" id="PF14226">
    <property type="entry name" value="DIOX_N"/>
    <property type="match status" value="9"/>
</dbReference>
<feature type="domain" description="Fe2OG dioxygenase" evidence="6">
    <location>
        <begin position="1102"/>
        <end position="1204"/>
    </location>
</feature>
<keyword evidence="4" id="KW-0560">Oxidoreductase</keyword>
<comment type="similarity">
    <text evidence="1">Belongs to the iron/ascorbate-dependent oxidoreductase family.</text>
</comment>
<feature type="domain" description="Fe2OG dioxygenase" evidence="6">
    <location>
        <begin position="1789"/>
        <end position="1888"/>
    </location>
</feature>
<feature type="domain" description="Fe2OG dioxygenase" evidence="6">
    <location>
        <begin position="2139"/>
        <end position="2239"/>
    </location>
</feature>
<name>A0A3Q7I749_SOLLC</name>
<dbReference type="InParanoid" id="A0A3Q7I749"/>
<dbReference type="Proteomes" id="UP000004994">
    <property type="component" value="Chromosome 9"/>
</dbReference>
<reference evidence="7" key="2">
    <citation type="submission" date="2019-01" db="UniProtKB">
        <authorList>
            <consortium name="EnsemblPlants"/>
        </authorList>
    </citation>
    <scope>IDENTIFICATION</scope>
    <source>
        <strain evidence="7">cv. Heinz 1706</strain>
    </source>
</reference>